<evidence type="ECO:0000313" key="4">
    <source>
        <dbReference type="Proteomes" id="UP000276776"/>
    </source>
</evidence>
<dbReference type="STRING" id="103827.A0A0N5D5K5"/>
<reference evidence="5" key="1">
    <citation type="submission" date="2017-02" db="UniProtKB">
        <authorList>
            <consortium name="WormBaseParasite"/>
        </authorList>
    </citation>
    <scope>IDENTIFICATION</scope>
</reference>
<dbReference type="EMBL" id="UYYF01004609">
    <property type="protein sequence ID" value="VDN05821.1"/>
    <property type="molecule type" value="Genomic_DNA"/>
</dbReference>
<dbReference type="OrthoDB" id="304622at2759"/>
<feature type="domain" description="KATNIP" evidence="2">
    <location>
        <begin position="9"/>
        <end position="158"/>
    </location>
</feature>
<feature type="region of interest" description="Disordered" evidence="1">
    <location>
        <begin position="1"/>
        <end position="22"/>
    </location>
</feature>
<evidence type="ECO:0000313" key="5">
    <source>
        <dbReference type="WBParaSite" id="TCLT_0000828901-mRNA-1"/>
    </source>
</evidence>
<dbReference type="InterPro" id="IPR027859">
    <property type="entry name" value="KATNIP_dom"/>
</dbReference>
<feature type="region of interest" description="Disordered" evidence="1">
    <location>
        <begin position="269"/>
        <end position="300"/>
    </location>
</feature>
<dbReference type="OMA" id="IAENDKC"/>
<dbReference type="WBParaSite" id="TCLT_0000828901-mRNA-1">
    <property type="protein sequence ID" value="TCLT_0000828901-mRNA-1"/>
    <property type="gene ID" value="TCLT_0000828901"/>
</dbReference>
<dbReference type="AlphaFoldDB" id="A0A0N5D5K5"/>
<name>A0A0N5D5K5_THECL</name>
<proteinExistence type="predicted"/>
<sequence>MAKMGMKMNISESNGSEEASDFSIPELPEGQVLRFVLYTSWDDPHFIGINTIELFNVFGEQPEINQMKTNAKITQGSLDNVFKSRDADLSTNDPGKMWSARYDDLFEPVYIEICLEKKESIAMIRIWNYNKSRVHALCGVHDLRIDLDSRMIFQGEISCAFTFDSKEEPMVDTILFTTDETILELIAENDKCLRTHEMMRSALDLHQLADELSGFLIIKARASYVQMESSLPVSRTSITSTDAIRPSTGDRKSQYHSLTCLADCDRDQQTIDRDGSNNESSSSSTINSFKRTNQEETISENDSIRDDAAFLSIKVFHMELLENWGAPDCIGLTGLQFFGPQGTICSHLNCNITTSTAAHISRRLLNGKNLTRSREDMWLTPFSRYSPPVRVTITFPEPIIASGICVWNYNASPEMSYAGVRSMQLYVNGKTLPGPILLRKAPDVAGFIYFDYVQDIIFNKCILYRPVSRPENDCILAFTYQLQLHSTWGDEYYIGLNGIEFYDHHEELIKLLPQSLLSFYQELTINLAAFPESVNILPNVSNDQRTSDKLIDGYNDTENPSHMWLTPILPNRCARVFVIFDAPTYVSRINVYNYRKTSWRGVRLISISIDDLIVYSGEVPQSTPEKTGLLTVSLREE</sequence>
<protein>
    <submittedName>
        <fullName evidence="5">DUF4457 domain-containing protein</fullName>
    </submittedName>
</protein>
<organism evidence="5">
    <name type="scientific">Thelazia callipaeda</name>
    <name type="common">Oriental eyeworm</name>
    <name type="synonym">Parasitic nematode</name>
    <dbReference type="NCBI Taxonomy" id="103827"/>
    <lineage>
        <taxon>Eukaryota</taxon>
        <taxon>Metazoa</taxon>
        <taxon>Ecdysozoa</taxon>
        <taxon>Nematoda</taxon>
        <taxon>Chromadorea</taxon>
        <taxon>Rhabditida</taxon>
        <taxon>Spirurina</taxon>
        <taxon>Spiruromorpha</taxon>
        <taxon>Thelazioidea</taxon>
        <taxon>Thelaziidae</taxon>
        <taxon>Thelazia</taxon>
    </lineage>
</organism>
<dbReference type="Proteomes" id="UP000276776">
    <property type="component" value="Unassembled WGS sequence"/>
</dbReference>
<dbReference type="Pfam" id="PF14652">
    <property type="entry name" value="DUF4457"/>
    <property type="match status" value="2"/>
</dbReference>
<keyword evidence="4" id="KW-1185">Reference proteome</keyword>
<dbReference type="InterPro" id="IPR026704">
    <property type="entry name" value="KATNIP"/>
</dbReference>
<dbReference type="PANTHER" id="PTHR21534:SF0">
    <property type="entry name" value="KATANIN-INTERACTING PROTEIN"/>
    <property type="match status" value="1"/>
</dbReference>
<accession>A0A0N5D5K5</accession>
<feature type="compositionally biased region" description="Low complexity" evidence="1">
    <location>
        <begin position="277"/>
        <end position="288"/>
    </location>
</feature>
<evidence type="ECO:0000256" key="1">
    <source>
        <dbReference type="SAM" id="MobiDB-lite"/>
    </source>
</evidence>
<evidence type="ECO:0000259" key="2">
    <source>
        <dbReference type="Pfam" id="PF14652"/>
    </source>
</evidence>
<evidence type="ECO:0000313" key="3">
    <source>
        <dbReference type="EMBL" id="VDN05821.1"/>
    </source>
</evidence>
<feature type="domain" description="KATNIP" evidence="2">
    <location>
        <begin position="363"/>
        <end position="621"/>
    </location>
</feature>
<gene>
    <name evidence="3" type="ORF">TCLT_LOCUS8278</name>
</gene>
<dbReference type="PANTHER" id="PTHR21534">
    <property type="entry name" value="KATANIN-INTERACTING PROTEIN"/>
    <property type="match status" value="1"/>
</dbReference>
<reference evidence="3 4" key="2">
    <citation type="submission" date="2018-11" db="EMBL/GenBank/DDBJ databases">
        <authorList>
            <consortium name="Pathogen Informatics"/>
        </authorList>
    </citation>
    <scope>NUCLEOTIDE SEQUENCE [LARGE SCALE GENOMIC DNA]</scope>
</reference>